<dbReference type="InterPro" id="IPR003856">
    <property type="entry name" value="LPS_length_determ_N"/>
</dbReference>
<evidence type="ECO:0000256" key="7">
    <source>
        <dbReference type="SAM" id="Phobius"/>
    </source>
</evidence>
<dbReference type="KEGG" id="chiz:HQ393_08145"/>
<dbReference type="GO" id="GO:0004713">
    <property type="term" value="F:protein tyrosine kinase activity"/>
    <property type="evidence" value="ECO:0007669"/>
    <property type="project" value="TreeGrafter"/>
</dbReference>
<dbReference type="Pfam" id="PF13807">
    <property type="entry name" value="GNVR"/>
    <property type="match status" value="1"/>
</dbReference>
<name>A0A7H9BHL8_9NEIS</name>
<dbReference type="InterPro" id="IPR050445">
    <property type="entry name" value="Bact_polysacc_biosynth/exp"/>
</dbReference>
<dbReference type="RefSeq" id="WP_179358301.1">
    <property type="nucleotide sequence ID" value="NZ_CP058627.1"/>
</dbReference>
<dbReference type="Pfam" id="PF02706">
    <property type="entry name" value="Wzz"/>
    <property type="match status" value="1"/>
</dbReference>
<feature type="transmembrane region" description="Helical" evidence="7">
    <location>
        <begin position="15"/>
        <end position="35"/>
    </location>
</feature>
<dbReference type="EMBL" id="CP058627">
    <property type="protein sequence ID" value="QLG88223.1"/>
    <property type="molecule type" value="Genomic_DNA"/>
</dbReference>
<dbReference type="PANTHER" id="PTHR32309">
    <property type="entry name" value="TYROSINE-PROTEIN KINASE"/>
    <property type="match status" value="1"/>
</dbReference>
<evidence type="ECO:0000259" key="9">
    <source>
        <dbReference type="Pfam" id="PF13807"/>
    </source>
</evidence>
<feature type="domain" description="Tyrosine-protein kinase G-rich" evidence="9">
    <location>
        <begin position="336"/>
        <end position="414"/>
    </location>
</feature>
<reference evidence="10 11" key="1">
    <citation type="submission" date="2020-07" db="EMBL/GenBank/DDBJ databases">
        <title>Complete genome sequence of Chitinibacter sp. 2T18.</title>
        <authorList>
            <person name="Bae J.-W."/>
            <person name="Choi J.-W."/>
        </authorList>
    </citation>
    <scope>NUCLEOTIDE SEQUENCE [LARGE SCALE GENOMIC DNA]</scope>
    <source>
        <strain evidence="10 11">2T18</strain>
    </source>
</reference>
<dbReference type="Proteomes" id="UP000509597">
    <property type="component" value="Chromosome"/>
</dbReference>
<keyword evidence="4 7" id="KW-1133">Transmembrane helix</keyword>
<accession>A0A7H9BHL8</accession>
<dbReference type="PANTHER" id="PTHR32309:SF13">
    <property type="entry name" value="FERRIC ENTEROBACTIN TRANSPORT PROTEIN FEPE"/>
    <property type="match status" value="1"/>
</dbReference>
<comment type="subcellular location">
    <subcellularLocation>
        <location evidence="1">Cell membrane</location>
        <topology evidence="1">Multi-pass membrane protein</topology>
    </subcellularLocation>
</comment>
<evidence type="ECO:0000313" key="10">
    <source>
        <dbReference type="EMBL" id="QLG88223.1"/>
    </source>
</evidence>
<evidence type="ECO:0000256" key="1">
    <source>
        <dbReference type="ARBA" id="ARBA00004651"/>
    </source>
</evidence>
<keyword evidence="6" id="KW-0175">Coiled coil</keyword>
<feature type="coiled-coil region" evidence="6">
    <location>
        <begin position="166"/>
        <end position="361"/>
    </location>
</feature>
<sequence length="459" mass="50037">MTFEQFLNILRARKWIALAVFATVLLTTLIVSLLLPKQYTAEATLAIDIKAADPVTGQQVAGYMAPSFMATQVDMISSQNAALKVVDTLGLTQLPEAQAQFQEATEGRGDIRNWFAESLLKGLDVKPSRESNVINLEYTATDPNFAAALANAFTQAYIRTTVDIKAAAAQQNNAFFQEQLKSLQANLEKAQNKLSQYQQENGIVGADERLDIENQRLNELSSQLVGAQAQTYDAQSRARGGSGAPDVLNNPLIQQLKGQLSVQEAKYKELSEKNGPNHPHNQQALAELNATKSQLNELMSQYAGGLNSVAGNSASRQASLQEALKAQKEKVLELKSQRAALDVLQRNVDNAQRSYDQALQRFSQTMLESRSNQSNIAIIKSATAPLKKSSPKTLLNLVLAVFVGALLAIGFAMLAELIDRRVRSKDDIENMLGLPVLADLLPPQISKKTKFGRTVGAQA</sequence>
<dbReference type="GO" id="GO:0005886">
    <property type="term" value="C:plasma membrane"/>
    <property type="evidence" value="ECO:0007669"/>
    <property type="project" value="UniProtKB-SubCell"/>
</dbReference>
<dbReference type="AlphaFoldDB" id="A0A7H9BHL8"/>
<organism evidence="10 11">
    <name type="scientific">Chitinibacter bivalviorum</name>
    <dbReference type="NCBI Taxonomy" id="2739434"/>
    <lineage>
        <taxon>Bacteria</taxon>
        <taxon>Pseudomonadati</taxon>
        <taxon>Pseudomonadota</taxon>
        <taxon>Betaproteobacteria</taxon>
        <taxon>Neisseriales</taxon>
        <taxon>Chitinibacteraceae</taxon>
        <taxon>Chitinibacter</taxon>
    </lineage>
</organism>
<gene>
    <name evidence="10" type="primary">epsF</name>
    <name evidence="10" type="ORF">HQ393_08145</name>
</gene>
<evidence type="ECO:0000256" key="5">
    <source>
        <dbReference type="ARBA" id="ARBA00023136"/>
    </source>
</evidence>
<proteinExistence type="predicted"/>
<dbReference type="InterPro" id="IPR017468">
    <property type="entry name" value="Chain_len_reg_EpsF"/>
</dbReference>
<evidence type="ECO:0000256" key="2">
    <source>
        <dbReference type="ARBA" id="ARBA00022475"/>
    </source>
</evidence>
<evidence type="ECO:0000256" key="4">
    <source>
        <dbReference type="ARBA" id="ARBA00022989"/>
    </source>
</evidence>
<feature type="transmembrane region" description="Helical" evidence="7">
    <location>
        <begin position="394"/>
        <end position="415"/>
    </location>
</feature>
<evidence type="ECO:0000256" key="3">
    <source>
        <dbReference type="ARBA" id="ARBA00022692"/>
    </source>
</evidence>
<dbReference type="InterPro" id="IPR032807">
    <property type="entry name" value="GNVR"/>
</dbReference>
<evidence type="ECO:0000256" key="6">
    <source>
        <dbReference type="SAM" id="Coils"/>
    </source>
</evidence>
<evidence type="ECO:0000259" key="8">
    <source>
        <dbReference type="Pfam" id="PF02706"/>
    </source>
</evidence>
<keyword evidence="5 7" id="KW-0472">Membrane</keyword>
<keyword evidence="11" id="KW-1185">Reference proteome</keyword>
<keyword evidence="3 7" id="KW-0812">Transmembrane</keyword>
<protein>
    <submittedName>
        <fullName evidence="10">Chain length determinant protein EpsF</fullName>
    </submittedName>
</protein>
<keyword evidence="2" id="KW-1003">Cell membrane</keyword>
<feature type="domain" description="Polysaccharide chain length determinant N-terminal" evidence="8">
    <location>
        <begin position="5"/>
        <end position="88"/>
    </location>
</feature>
<evidence type="ECO:0000313" key="11">
    <source>
        <dbReference type="Proteomes" id="UP000509597"/>
    </source>
</evidence>
<dbReference type="NCBIfam" id="TIGR03017">
    <property type="entry name" value="EpsF"/>
    <property type="match status" value="1"/>
</dbReference>